<keyword evidence="4" id="KW-1185">Reference proteome</keyword>
<dbReference type="EMBL" id="CAMXCT020000001">
    <property type="protein sequence ID" value="CAL1125011.1"/>
    <property type="molecule type" value="Genomic_DNA"/>
</dbReference>
<accession>A0A9P1BHN1</accession>
<gene>
    <name evidence="2" type="ORF">C1SCF055_LOCUS226</name>
</gene>
<proteinExistence type="predicted"/>
<dbReference type="EMBL" id="CAMXCT030000001">
    <property type="protein sequence ID" value="CAL4758948.1"/>
    <property type="molecule type" value="Genomic_DNA"/>
</dbReference>
<reference evidence="3" key="2">
    <citation type="submission" date="2024-04" db="EMBL/GenBank/DDBJ databases">
        <authorList>
            <person name="Chen Y."/>
            <person name="Shah S."/>
            <person name="Dougan E. K."/>
            <person name="Thang M."/>
            <person name="Chan C."/>
        </authorList>
    </citation>
    <scope>NUCLEOTIDE SEQUENCE [LARGE SCALE GENOMIC DNA]</scope>
</reference>
<organism evidence="2">
    <name type="scientific">Cladocopium goreaui</name>
    <dbReference type="NCBI Taxonomy" id="2562237"/>
    <lineage>
        <taxon>Eukaryota</taxon>
        <taxon>Sar</taxon>
        <taxon>Alveolata</taxon>
        <taxon>Dinophyceae</taxon>
        <taxon>Suessiales</taxon>
        <taxon>Symbiodiniaceae</taxon>
        <taxon>Cladocopium</taxon>
    </lineage>
</organism>
<dbReference type="AlphaFoldDB" id="A0A9P1BHN1"/>
<reference evidence="2" key="1">
    <citation type="submission" date="2022-10" db="EMBL/GenBank/DDBJ databases">
        <authorList>
            <person name="Chen Y."/>
            <person name="Dougan E. K."/>
            <person name="Chan C."/>
            <person name="Rhodes N."/>
            <person name="Thang M."/>
        </authorList>
    </citation>
    <scope>NUCLEOTIDE SEQUENCE</scope>
</reference>
<dbReference type="Proteomes" id="UP001152797">
    <property type="component" value="Unassembled WGS sequence"/>
</dbReference>
<evidence type="ECO:0000313" key="2">
    <source>
        <dbReference type="EMBL" id="CAI3971636.1"/>
    </source>
</evidence>
<keyword evidence="1" id="KW-1133">Transmembrane helix</keyword>
<protein>
    <submittedName>
        <fullName evidence="2">Uncharacterized protein</fullName>
    </submittedName>
</protein>
<keyword evidence="1" id="KW-0812">Transmembrane</keyword>
<name>A0A9P1BHN1_9DINO</name>
<comment type="caution">
    <text evidence="2">The sequence shown here is derived from an EMBL/GenBank/DDBJ whole genome shotgun (WGS) entry which is preliminary data.</text>
</comment>
<feature type="transmembrane region" description="Helical" evidence="1">
    <location>
        <begin position="87"/>
        <end position="108"/>
    </location>
</feature>
<dbReference type="EMBL" id="CAMXCT010000001">
    <property type="protein sequence ID" value="CAI3971636.1"/>
    <property type="molecule type" value="Genomic_DNA"/>
</dbReference>
<evidence type="ECO:0000313" key="3">
    <source>
        <dbReference type="EMBL" id="CAL1125011.1"/>
    </source>
</evidence>
<sequence>MRFQANMGWVITRRKLRRTIGQSNQLRRYIQGETRMSKRNNTQRGKLYADPCVYFSPQAMAREPEGGPRASYDSVIAWRGEVNAEVVVANLAVVLFVFLVRTLLLGIAGSRRRARTMRVMVVVVLRMIDCVSDELVMVATRITRMMQVQVQTVPAYGNARKGAG</sequence>
<evidence type="ECO:0000313" key="4">
    <source>
        <dbReference type="Proteomes" id="UP001152797"/>
    </source>
</evidence>
<keyword evidence="1" id="KW-0472">Membrane</keyword>
<evidence type="ECO:0000256" key="1">
    <source>
        <dbReference type="SAM" id="Phobius"/>
    </source>
</evidence>